<protein>
    <submittedName>
        <fullName evidence="12">Chemotaxis protein MotB</fullName>
    </submittedName>
</protein>
<dbReference type="GO" id="GO:0009279">
    <property type="term" value="C:cell outer membrane"/>
    <property type="evidence" value="ECO:0007669"/>
    <property type="project" value="UniProtKB-SubCell"/>
</dbReference>
<dbReference type="InterPro" id="IPR050330">
    <property type="entry name" value="Bact_OuterMem_StrucFunc"/>
</dbReference>
<evidence type="ECO:0000256" key="3">
    <source>
        <dbReference type="ARBA" id="ARBA00008914"/>
    </source>
</evidence>
<dbReference type="Gene3D" id="3.30.1330.60">
    <property type="entry name" value="OmpA-like domain"/>
    <property type="match status" value="1"/>
</dbReference>
<evidence type="ECO:0000256" key="1">
    <source>
        <dbReference type="ARBA" id="ARBA00004162"/>
    </source>
</evidence>
<evidence type="ECO:0000256" key="2">
    <source>
        <dbReference type="ARBA" id="ARBA00004442"/>
    </source>
</evidence>
<dbReference type="PRINTS" id="PR01021">
    <property type="entry name" value="OMPADOMAIN"/>
</dbReference>
<comment type="similarity">
    <text evidence="3">Belongs to the MotB family.</text>
</comment>
<feature type="domain" description="OmpA-like" evidence="11">
    <location>
        <begin position="89"/>
        <end position="210"/>
    </location>
</feature>
<evidence type="ECO:0000256" key="4">
    <source>
        <dbReference type="ARBA" id="ARBA00022475"/>
    </source>
</evidence>
<dbReference type="EMBL" id="AP023086">
    <property type="protein sequence ID" value="BCD99173.1"/>
    <property type="molecule type" value="Genomic_DNA"/>
</dbReference>
<proteinExistence type="inferred from homology"/>
<dbReference type="PROSITE" id="PS51123">
    <property type="entry name" value="OMPA_2"/>
    <property type="match status" value="1"/>
</dbReference>
<evidence type="ECO:0000256" key="8">
    <source>
        <dbReference type="ARBA" id="ARBA00023237"/>
    </source>
</evidence>
<dbReference type="PANTHER" id="PTHR30329:SF21">
    <property type="entry name" value="LIPOPROTEIN YIAD-RELATED"/>
    <property type="match status" value="1"/>
</dbReference>
<feature type="transmembrane region" description="Helical" evidence="10">
    <location>
        <begin position="16"/>
        <end position="36"/>
    </location>
</feature>
<evidence type="ECO:0000313" key="13">
    <source>
        <dbReference type="Proteomes" id="UP001320119"/>
    </source>
</evidence>
<dbReference type="KEGG" id="marq:MARGE09_P3374"/>
<organism evidence="12 13">
    <name type="scientific">Marinagarivorans cellulosilyticus</name>
    <dbReference type="NCBI Taxonomy" id="2721545"/>
    <lineage>
        <taxon>Bacteria</taxon>
        <taxon>Pseudomonadati</taxon>
        <taxon>Pseudomonadota</taxon>
        <taxon>Gammaproteobacteria</taxon>
        <taxon>Cellvibrionales</taxon>
        <taxon>Cellvibrionaceae</taxon>
        <taxon>Marinagarivorans</taxon>
    </lineage>
</organism>
<dbReference type="InterPro" id="IPR036737">
    <property type="entry name" value="OmpA-like_sf"/>
</dbReference>
<gene>
    <name evidence="12" type="ORF">MARGE09_P3374</name>
</gene>
<name>A0AAN1WK90_9GAMM</name>
<keyword evidence="8" id="KW-0998">Cell outer membrane</keyword>
<evidence type="ECO:0000256" key="5">
    <source>
        <dbReference type="ARBA" id="ARBA00022692"/>
    </source>
</evidence>
<dbReference type="Proteomes" id="UP001320119">
    <property type="component" value="Chromosome"/>
</dbReference>
<keyword evidence="6 10" id="KW-1133">Transmembrane helix</keyword>
<sequence length="282" mass="30184">MSSRQQQLTGPDRWQISYADLLTLLLGFFIVMYAVASMEADKKAEVITALQEKFSSTKAPESNGPVTPALTSGDIPLLIDTEFEVEAQGEWLYLEVASETVFASGSADLKTSAKQQLDALADWLATTEGVVEIEGHTDNQPINTAQYANNWALSSARAVAIVNYLTLNHAIQGTRFRAVGFGEYSPVADNSTVAGRQKNRRVVIKVENKPLYIAPVNAGNSAPKAPASQTAAPQAATASIALSKNLEATTQKINTLAERLKTKGIDPARKANGGLKFTGGEE</sequence>
<evidence type="ECO:0000256" key="6">
    <source>
        <dbReference type="ARBA" id="ARBA00022989"/>
    </source>
</evidence>
<dbReference type="RefSeq" id="WP_236984167.1">
    <property type="nucleotide sequence ID" value="NZ_AP023086.1"/>
</dbReference>
<evidence type="ECO:0000256" key="10">
    <source>
        <dbReference type="SAM" id="Phobius"/>
    </source>
</evidence>
<dbReference type="SUPFAM" id="SSF103088">
    <property type="entry name" value="OmpA-like"/>
    <property type="match status" value="1"/>
</dbReference>
<keyword evidence="5 10" id="KW-0812">Transmembrane</keyword>
<dbReference type="CDD" id="cd07185">
    <property type="entry name" value="OmpA_C-like"/>
    <property type="match status" value="1"/>
</dbReference>
<keyword evidence="7 9" id="KW-0472">Membrane</keyword>
<dbReference type="PANTHER" id="PTHR30329">
    <property type="entry name" value="STATOR ELEMENT OF FLAGELLAR MOTOR COMPLEX"/>
    <property type="match status" value="1"/>
</dbReference>
<dbReference type="InterPro" id="IPR025713">
    <property type="entry name" value="MotB-like_N_dom"/>
</dbReference>
<keyword evidence="13" id="KW-1185">Reference proteome</keyword>
<dbReference type="AlphaFoldDB" id="A0AAN1WK90"/>
<dbReference type="InterPro" id="IPR006664">
    <property type="entry name" value="OMP_bac"/>
</dbReference>
<dbReference type="InterPro" id="IPR006665">
    <property type="entry name" value="OmpA-like"/>
</dbReference>
<dbReference type="Pfam" id="PF00691">
    <property type="entry name" value="OmpA"/>
    <property type="match status" value="1"/>
</dbReference>
<evidence type="ECO:0000259" key="11">
    <source>
        <dbReference type="PROSITE" id="PS51123"/>
    </source>
</evidence>
<accession>A0AAN1WK90</accession>
<reference evidence="12 13" key="1">
    <citation type="journal article" date="2022" name="IScience">
        <title>An ultrasensitive nanofiber-based assay for enzymatic hydrolysis and deep-sea microbial degradation of cellulose.</title>
        <authorList>
            <person name="Tsudome M."/>
            <person name="Tachioka M."/>
            <person name="Miyazaki M."/>
            <person name="Uchimura K."/>
            <person name="Tsuda M."/>
            <person name="Takaki Y."/>
            <person name="Deguchi S."/>
        </authorList>
    </citation>
    <scope>NUCLEOTIDE SEQUENCE [LARGE SCALE GENOMIC DNA]</scope>
    <source>
        <strain evidence="12 13">GE09</strain>
    </source>
</reference>
<keyword evidence="4" id="KW-1003">Cell membrane</keyword>
<evidence type="ECO:0000256" key="9">
    <source>
        <dbReference type="PROSITE-ProRule" id="PRU00473"/>
    </source>
</evidence>
<evidence type="ECO:0000313" key="12">
    <source>
        <dbReference type="EMBL" id="BCD99173.1"/>
    </source>
</evidence>
<evidence type="ECO:0000256" key="7">
    <source>
        <dbReference type="ARBA" id="ARBA00023136"/>
    </source>
</evidence>
<dbReference type="GO" id="GO:0005886">
    <property type="term" value="C:plasma membrane"/>
    <property type="evidence" value="ECO:0007669"/>
    <property type="project" value="UniProtKB-SubCell"/>
</dbReference>
<dbReference type="Pfam" id="PF13677">
    <property type="entry name" value="MotB_plug"/>
    <property type="match status" value="1"/>
</dbReference>
<comment type="subcellular location">
    <subcellularLocation>
        <location evidence="1">Cell membrane</location>
        <topology evidence="1">Single-pass membrane protein</topology>
    </subcellularLocation>
    <subcellularLocation>
        <location evidence="2">Cell outer membrane</location>
    </subcellularLocation>
</comment>